<reference evidence="3 4" key="1">
    <citation type="submission" date="2016-09" db="EMBL/GenBank/DDBJ databases">
        <title>Metabolic pathway, cell adaptation mechanisms and a novel monoxygenase revealed through proteogenomic-transcription analysis of a Sphingomonas haloaromaticamans strain degrading the fungicide ortho-phenylphenol.</title>
        <authorList>
            <person name="Perruchon C."/>
            <person name="Papadopoulou E.S."/>
            <person name="Rousidou C."/>
            <person name="Vasileiadis S."/>
            <person name="Tanou G."/>
            <person name="Amoutzias G."/>
            <person name="Molassiotis A."/>
            <person name="Karpouzas D.G."/>
        </authorList>
    </citation>
    <scope>NUCLEOTIDE SEQUENCE [LARGE SCALE GENOMIC DNA]</scope>
    <source>
        <strain evidence="3 4">P3</strain>
    </source>
</reference>
<feature type="compositionally biased region" description="Pro residues" evidence="1">
    <location>
        <begin position="86"/>
        <end position="129"/>
    </location>
</feature>
<keyword evidence="4" id="KW-1185">Reference proteome</keyword>
<protein>
    <submittedName>
        <fullName evidence="3">Uncharacterized protein</fullName>
    </submittedName>
</protein>
<sequence>MIARGIVLAGAALVAVAASIAGSAAEARLARMGIGHNFAGRMGGGAMHGRALPQHGPAGGMRPGGDSGSVRHFDHGVDPGWNGGGVPPPKPGPGPHPDPSPGPHPGPGPGPRPPGPPLPPPPPPPPPPAWGWGPYWDDWGDDDFAAGMAFGAVTGAVIGSAAASSDTTVVVPAAATGTVGTVVTVLPAGCVATPIGAVTYERCGTVWYQPQFVGTAVQYLVVAPPPGAP</sequence>
<dbReference type="OrthoDB" id="123540at2"/>
<accession>A0A1S1H970</accession>
<feature type="region of interest" description="Disordered" evidence="1">
    <location>
        <begin position="45"/>
        <end position="138"/>
    </location>
</feature>
<dbReference type="AlphaFoldDB" id="A0A1S1H970"/>
<evidence type="ECO:0000313" key="3">
    <source>
        <dbReference type="EMBL" id="OHT18657.1"/>
    </source>
</evidence>
<evidence type="ECO:0000313" key="4">
    <source>
        <dbReference type="Proteomes" id="UP000179467"/>
    </source>
</evidence>
<name>A0A1S1H970_9SPHN</name>
<dbReference type="RefSeq" id="WP_070932334.1">
    <property type="nucleotide sequence ID" value="NZ_MIPT01000001.1"/>
</dbReference>
<comment type="caution">
    <text evidence="3">The sequence shown here is derived from an EMBL/GenBank/DDBJ whole genome shotgun (WGS) entry which is preliminary data.</text>
</comment>
<proteinExistence type="predicted"/>
<dbReference type="Proteomes" id="UP000179467">
    <property type="component" value="Unassembled WGS sequence"/>
</dbReference>
<gene>
    <name evidence="3" type="ORF">BHE75_00631</name>
</gene>
<evidence type="ECO:0000256" key="1">
    <source>
        <dbReference type="SAM" id="MobiDB-lite"/>
    </source>
</evidence>
<dbReference type="EMBL" id="MIPT01000001">
    <property type="protein sequence ID" value="OHT18657.1"/>
    <property type="molecule type" value="Genomic_DNA"/>
</dbReference>
<feature type="signal peptide" evidence="2">
    <location>
        <begin position="1"/>
        <end position="17"/>
    </location>
</feature>
<evidence type="ECO:0000256" key="2">
    <source>
        <dbReference type="SAM" id="SignalP"/>
    </source>
</evidence>
<organism evidence="3 4">
    <name type="scientific">Edaphosphingomonas haloaromaticamans</name>
    <dbReference type="NCBI Taxonomy" id="653954"/>
    <lineage>
        <taxon>Bacteria</taxon>
        <taxon>Pseudomonadati</taxon>
        <taxon>Pseudomonadota</taxon>
        <taxon>Alphaproteobacteria</taxon>
        <taxon>Sphingomonadales</taxon>
        <taxon>Rhizorhabdaceae</taxon>
        <taxon>Edaphosphingomonas</taxon>
    </lineage>
</organism>
<keyword evidence="2" id="KW-0732">Signal</keyword>
<feature type="chain" id="PRO_5010291062" evidence="2">
    <location>
        <begin position="18"/>
        <end position="229"/>
    </location>
</feature>
<feature type="compositionally biased region" description="Gly residues" evidence="1">
    <location>
        <begin position="57"/>
        <end position="67"/>
    </location>
</feature>